<dbReference type="GO" id="GO:0030148">
    <property type="term" value="P:sphingolipid biosynthetic process"/>
    <property type="evidence" value="ECO:0007669"/>
    <property type="project" value="TreeGrafter"/>
</dbReference>
<evidence type="ECO:0000256" key="5">
    <source>
        <dbReference type="ARBA" id="ARBA00022832"/>
    </source>
</evidence>
<evidence type="ECO:0000313" key="11">
    <source>
        <dbReference type="EMBL" id="KAJ9592173.1"/>
    </source>
</evidence>
<evidence type="ECO:0000256" key="3">
    <source>
        <dbReference type="ARBA" id="ARBA00022679"/>
    </source>
</evidence>
<reference evidence="11" key="1">
    <citation type="journal article" date="2023" name="IScience">
        <title>Live-bearing cockroach genome reveals convergent evolutionary mechanisms linked to viviparity in insects and beyond.</title>
        <authorList>
            <person name="Fouks B."/>
            <person name="Harrison M.C."/>
            <person name="Mikhailova A.A."/>
            <person name="Marchal E."/>
            <person name="English S."/>
            <person name="Carruthers M."/>
            <person name="Jennings E.C."/>
            <person name="Chiamaka E.L."/>
            <person name="Frigard R.A."/>
            <person name="Pippel M."/>
            <person name="Attardo G.M."/>
            <person name="Benoit J.B."/>
            <person name="Bornberg-Bauer E."/>
            <person name="Tobe S.S."/>
        </authorList>
    </citation>
    <scope>NUCLEOTIDE SEQUENCE</scope>
    <source>
        <strain evidence="11">Stay&amp;Tobe</strain>
    </source>
</reference>
<dbReference type="Proteomes" id="UP001233999">
    <property type="component" value="Unassembled WGS sequence"/>
</dbReference>
<keyword evidence="6 10" id="KW-1133">Transmembrane helix</keyword>
<organism evidence="11 12">
    <name type="scientific">Diploptera punctata</name>
    <name type="common">Pacific beetle cockroach</name>
    <dbReference type="NCBI Taxonomy" id="6984"/>
    <lineage>
        <taxon>Eukaryota</taxon>
        <taxon>Metazoa</taxon>
        <taxon>Ecdysozoa</taxon>
        <taxon>Arthropoda</taxon>
        <taxon>Hexapoda</taxon>
        <taxon>Insecta</taxon>
        <taxon>Pterygota</taxon>
        <taxon>Neoptera</taxon>
        <taxon>Polyneoptera</taxon>
        <taxon>Dictyoptera</taxon>
        <taxon>Blattodea</taxon>
        <taxon>Blaberoidea</taxon>
        <taxon>Blaberidae</taxon>
        <taxon>Diplopterinae</taxon>
        <taxon>Diploptera</taxon>
    </lineage>
</organism>
<dbReference type="PANTHER" id="PTHR11157">
    <property type="entry name" value="FATTY ACID ACYL TRANSFERASE-RELATED"/>
    <property type="match status" value="1"/>
</dbReference>
<keyword evidence="4 10" id="KW-0812">Transmembrane</keyword>
<dbReference type="EC" id="2.3.1.199" evidence="10"/>
<evidence type="ECO:0000313" key="12">
    <source>
        <dbReference type="Proteomes" id="UP001233999"/>
    </source>
</evidence>
<evidence type="ECO:0000256" key="10">
    <source>
        <dbReference type="RuleBase" id="RU361115"/>
    </source>
</evidence>
<gene>
    <name evidence="11" type="ORF">L9F63_001289</name>
</gene>
<dbReference type="GO" id="GO:0019367">
    <property type="term" value="P:fatty acid elongation, saturated fatty acid"/>
    <property type="evidence" value="ECO:0007669"/>
    <property type="project" value="TreeGrafter"/>
</dbReference>
<evidence type="ECO:0000256" key="9">
    <source>
        <dbReference type="ARBA" id="ARBA00023160"/>
    </source>
</evidence>
<comment type="catalytic activity">
    <reaction evidence="10">
        <text>a very-long-chain acyl-CoA + malonyl-CoA + H(+) = a very-long-chain 3-oxoacyl-CoA + CO2 + CoA</text>
        <dbReference type="Rhea" id="RHEA:32727"/>
        <dbReference type="ChEBI" id="CHEBI:15378"/>
        <dbReference type="ChEBI" id="CHEBI:16526"/>
        <dbReference type="ChEBI" id="CHEBI:57287"/>
        <dbReference type="ChEBI" id="CHEBI:57384"/>
        <dbReference type="ChEBI" id="CHEBI:90725"/>
        <dbReference type="ChEBI" id="CHEBI:90736"/>
        <dbReference type="EC" id="2.3.1.199"/>
    </reaction>
</comment>
<dbReference type="GO" id="GO:0034625">
    <property type="term" value="P:fatty acid elongation, monounsaturated fatty acid"/>
    <property type="evidence" value="ECO:0007669"/>
    <property type="project" value="TreeGrafter"/>
</dbReference>
<dbReference type="GO" id="GO:0009922">
    <property type="term" value="F:fatty acid elongase activity"/>
    <property type="evidence" value="ECO:0007669"/>
    <property type="project" value="UniProtKB-EC"/>
</dbReference>
<evidence type="ECO:0000256" key="8">
    <source>
        <dbReference type="ARBA" id="ARBA00023136"/>
    </source>
</evidence>
<feature type="transmembrane region" description="Helical" evidence="10">
    <location>
        <begin position="12"/>
        <end position="33"/>
    </location>
</feature>
<dbReference type="InterPro" id="IPR030457">
    <property type="entry name" value="ELO_CS"/>
</dbReference>
<evidence type="ECO:0000256" key="1">
    <source>
        <dbReference type="ARBA" id="ARBA00004141"/>
    </source>
</evidence>
<keyword evidence="3 10" id="KW-0808">Transferase</keyword>
<dbReference type="Pfam" id="PF01151">
    <property type="entry name" value="ELO"/>
    <property type="match status" value="1"/>
</dbReference>
<feature type="transmembrane region" description="Helical" evidence="10">
    <location>
        <begin position="122"/>
        <end position="141"/>
    </location>
</feature>
<feature type="non-terminal residue" evidence="11">
    <location>
        <position position="1"/>
    </location>
</feature>
<evidence type="ECO:0000256" key="7">
    <source>
        <dbReference type="ARBA" id="ARBA00023098"/>
    </source>
</evidence>
<feature type="transmembrane region" description="Helical" evidence="10">
    <location>
        <begin position="147"/>
        <end position="170"/>
    </location>
</feature>
<keyword evidence="8 10" id="KW-0472">Membrane</keyword>
<keyword evidence="7 10" id="KW-0443">Lipid metabolism</keyword>
<dbReference type="GO" id="GO:0034626">
    <property type="term" value="P:fatty acid elongation, polyunsaturated fatty acid"/>
    <property type="evidence" value="ECO:0007669"/>
    <property type="project" value="TreeGrafter"/>
</dbReference>
<evidence type="ECO:0000256" key="2">
    <source>
        <dbReference type="ARBA" id="ARBA00022516"/>
    </source>
</evidence>
<evidence type="ECO:0000256" key="6">
    <source>
        <dbReference type="ARBA" id="ARBA00022989"/>
    </source>
</evidence>
<evidence type="ECO:0000256" key="4">
    <source>
        <dbReference type="ARBA" id="ARBA00022692"/>
    </source>
</evidence>
<feature type="transmembrane region" description="Helical" evidence="10">
    <location>
        <begin position="45"/>
        <end position="63"/>
    </location>
</feature>
<name>A0AAD8A4G3_DIPPU</name>
<dbReference type="AlphaFoldDB" id="A0AAD8A4G3"/>
<keyword evidence="9 10" id="KW-0275">Fatty acid biosynthesis</keyword>
<accession>A0AAD8A4G3</accession>
<feature type="transmembrane region" description="Helical" evidence="10">
    <location>
        <begin position="215"/>
        <end position="234"/>
    </location>
</feature>
<keyword evidence="2 10" id="KW-0444">Lipid biosynthesis</keyword>
<dbReference type="PANTHER" id="PTHR11157:SF103">
    <property type="entry name" value="ELONGATION OF VERY LONG CHAIN FATTY ACIDS PROTEIN"/>
    <property type="match status" value="1"/>
</dbReference>
<comment type="caution">
    <text evidence="11">The sequence shown here is derived from an EMBL/GenBank/DDBJ whole genome shotgun (WGS) entry which is preliminary data.</text>
</comment>
<feature type="transmembrane region" description="Helical" evidence="10">
    <location>
        <begin position="191"/>
        <end position="209"/>
    </location>
</feature>
<protein>
    <recommendedName>
        <fullName evidence="10">Elongation of very long chain fatty acids protein</fullName>
        <ecNumber evidence="10">2.3.1.199</ecNumber>
    </recommendedName>
    <alternativeName>
        <fullName evidence="10">Very-long-chain 3-oxoacyl-CoA synthase</fullName>
    </alternativeName>
</protein>
<keyword evidence="5 10" id="KW-0276">Fatty acid metabolism</keyword>
<dbReference type="PROSITE" id="PS01188">
    <property type="entry name" value="ELO"/>
    <property type="match status" value="1"/>
</dbReference>
<dbReference type="InterPro" id="IPR002076">
    <property type="entry name" value="ELO_fam"/>
</dbReference>
<dbReference type="EMBL" id="JASPKZ010003844">
    <property type="protein sequence ID" value="KAJ9592173.1"/>
    <property type="molecule type" value="Genomic_DNA"/>
</dbReference>
<proteinExistence type="inferred from homology"/>
<reference evidence="11" key="2">
    <citation type="submission" date="2023-05" db="EMBL/GenBank/DDBJ databases">
        <authorList>
            <person name="Fouks B."/>
        </authorList>
    </citation>
    <scope>NUCLEOTIDE SEQUENCE</scope>
    <source>
        <strain evidence="11">Stay&amp;Tobe</strain>
        <tissue evidence="11">Testes</tissue>
    </source>
</reference>
<keyword evidence="12" id="KW-1185">Reference proteome</keyword>
<comment type="similarity">
    <text evidence="10">Belongs to the ELO family.</text>
</comment>
<comment type="subcellular location">
    <subcellularLocation>
        <location evidence="1">Membrane</location>
        <topology evidence="1">Multi-pass membrane protein</topology>
    </subcellularLocation>
</comment>
<dbReference type="GO" id="GO:0005789">
    <property type="term" value="C:endoplasmic reticulum membrane"/>
    <property type="evidence" value="ECO:0007669"/>
    <property type="project" value="TreeGrafter"/>
</dbReference>
<dbReference type="GO" id="GO:0042761">
    <property type="term" value="P:very long-chain fatty acid biosynthetic process"/>
    <property type="evidence" value="ECO:0007669"/>
    <property type="project" value="TreeGrafter"/>
</dbReference>
<sequence length="243" mass="28770">KVVDTWPLADSPIPLICITITYLLFVLKLGPWIMEKRNPFSLNKVLIVYNFTLVLISLILTVWPISKKLILFLYQDGCHPRNGVPYSISYWSAVYTWFYLLSKICELTDTVFFVLRKKYNQVSFLHVFHHTIIMVLAWFHLKYLPGIQGVVMGFLNSGVHIFMYLYYMLAAMGPAYQKYVWWKKHMTRIQLIQFVIMGIYMSGLLIFNCEMPRPVSAYFIFISILFLLLFIDFYTKTYKKKTK</sequence>